<dbReference type="AlphaFoldDB" id="A0A1Y1QPE8"/>
<accession>A0A1Y1QPE8</accession>
<comment type="caution">
    <text evidence="1">The sequence shown here is derived from an EMBL/GenBank/DDBJ whole genome shotgun (WGS) entry which is preliminary data.</text>
</comment>
<organism evidence="1 2">
    <name type="scientific">Thiothrix lacustris</name>
    <dbReference type="NCBI Taxonomy" id="525917"/>
    <lineage>
        <taxon>Bacteria</taxon>
        <taxon>Pseudomonadati</taxon>
        <taxon>Pseudomonadota</taxon>
        <taxon>Gammaproteobacteria</taxon>
        <taxon>Thiotrichales</taxon>
        <taxon>Thiotrichaceae</taxon>
        <taxon>Thiothrix</taxon>
    </lineage>
</organism>
<reference evidence="1 2" key="1">
    <citation type="submission" date="2017-01" db="EMBL/GenBank/DDBJ databases">
        <title>Novel large sulfur bacteria in the metagenomes of groundwater-fed chemosynthetic microbial mats in the Lake Huron basin.</title>
        <authorList>
            <person name="Sharrar A.M."/>
            <person name="Flood B.E."/>
            <person name="Bailey J.V."/>
            <person name="Jones D.S."/>
            <person name="Biddanda B."/>
            <person name="Ruberg S.A."/>
            <person name="Marcus D.N."/>
            <person name="Dick G.J."/>
        </authorList>
    </citation>
    <scope>NUCLEOTIDE SEQUENCE [LARGE SCALE GENOMIC DNA]</scope>
    <source>
        <strain evidence="1">A8</strain>
    </source>
</reference>
<dbReference type="Proteomes" id="UP000192491">
    <property type="component" value="Unassembled WGS sequence"/>
</dbReference>
<sequence length="60" mass="7029">MWSWLEKYSPCKAENVGGLYDRFYALYEFANRGTNGCPCCTFYRGFAYGIAVMYIITRFI</sequence>
<protein>
    <submittedName>
        <fullName evidence="1">Uncharacterized protein</fullName>
    </submittedName>
</protein>
<dbReference type="EMBL" id="MTEJ01000111">
    <property type="protein sequence ID" value="OQX10507.1"/>
    <property type="molecule type" value="Genomic_DNA"/>
</dbReference>
<evidence type="ECO:0000313" key="1">
    <source>
        <dbReference type="EMBL" id="OQX10507.1"/>
    </source>
</evidence>
<gene>
    <name evidence="1" type="ORF">BWK73_20180</name>
</gene>
<proteinExistence type="predicted"/>
<name>A0A1Y1QPE8_9GAMM</name>
<evidence type="ECO:0000313" key="2">
    <source>
        <dbReference type="Proteomes" id="UP000192491"/>
    </source>
</evidence>